<dbReference type="PROSITE" id="PS00108">
    <property type="entry name" value="PROTEIN_KINASE_ST"/>
    <property type="match status" value="1"/>
</dbReference>
<evidence type="ECO:0000256" key="8">
    <source>
        <dbReference type="SAM" id="Phobius"/>
    </source>
</evidence>
<dbReference type="PROSITE" id="PS50011">
    <property type="entry name" value="PROTEIN_KINASE_DOM"/>
    <property type="match status" value="1"/>
</dbReference>
<keyword evidence="2" id="KW-0808">Transferase</keyword>
<dbReference type="PANTHER" id="PTHR27002">
    <property type="entry name" value="RECEPTOR-LIKE SERINE/THREONINE-PROTEIN KINASE SD1-8"/>
    <property type="match status" value="1"/>
</dbReference>
<dbReference type="PANTHER" id="PTHR27002:SF1038">
    <property type="entry name" value="G-TYPE LECTIN S-RECEPTOR-LIKE SERINE_THREONINE-PROTEIN KINASE CES101"/>
    <property type="match status" value="1"/>
</dbReference>
<sequence>MNPDSTQTIDNKDPKGDNNQKQWWRLLVSILVPTVTIFILLIVFSACYLRKRKLKSKATKEQEAKVNNNIAAGVEVNINVPGLQVFSYTDIEKATKAFSFENKIGEGGFGPVYKGVLANGQEIAVKLLSIGSKQGFEEFKNEVILTAKLQHVNLVRVLGFCIERDEQMLIYEYMPNKSLDLYLFDLTRRLLLGWNERVHIIGGITERLLYLQEYSRFTIIHRDLKASNILLDNKMKPKISDFGMAKIFTKDEHEANTGRVVGTYGYIPPEYIRRGLYSVKSDVYSFGVLLLQIISGQKNGSCNDLTENLTLLEYAYDLWKSGKGMEFMDQSLDDTHSSYKLITCMQIALLCVQEKAIDRPSMLEVSSMLKGETAALAIPKKPAYSKGNEDEEKKSEWQQEYCSINDVTISEMLAQS</sequence>
<evidence type="ECO:0000256" key="6">
    <source>
        <dbReference type="PIRSR" id="PIRSR000615-1"/>
    </source>
</evidence>
<reference evidence="10" key="2">
    <citation type="submission" date="2020-03" db="EMBL/GenBank/DDBJ databases">
        <title>Walnut 2.0.</title>
        <authorList>
            <person name="Marrano A."/>
            <person name="Britton M."/>
            <person name="Zimin A.V."/>
            <person name="Zaini P.A."/>
            <person name="Workman R."/>
            <person name="Puiu D."/>
            <person name="Bianco L."/>
            <person name="Allen B.J."/>
            <person name="Troggio M."/>
            <person name="Leslie C.A."/>
            <person name="Timp W."/>
            <person name="Dendekar A."/>
            <person name="Salzberg S.L."/>
            <person name="Neale D.B."/>
        </authorList>
    </citation>
    <scope>NUCLEOTIDE SEQUENCE</scope>
    <source>
        <tissue evidence="10">Leaves</tissue>
    </source>
</reference>
<name>A0A833XJZ5_JUGRE</name>
<dbReference type="Pfam" id="PF07714">
    <property type="entry name" value="PK_Tyr_Ser-Thr"/>
    <property type="match status" value="1"/>
</dbReference>
<keyword evidence="7" id="KW-0460">Magnesium</keyword>
<evidence type="ECO:0000313" key="10">
    <source>
        <dbReference type="EMBL" id="KAF5469592.1"/>
    </source>
</evidence>
<keyword evidence="8" id="KW-0812">Transmembrane</keyword>
<feature type="domain" description="Protein kinase" evidence="9">
    <location>
        <begin position="98"/>
        <end position="376"/>
    </location>
</feature>
<dbReference type="AlphaFoldDB" id="A0A833XJZ5"/>
<feature type="active site" description="Proton acceptor" evidence="6">
    <location>
        <position position="223"/>
    </location>
</feature>
<dbReference type="Gene3D" id="1.10.510.10">
    <property type="entry name" value="Transferase(Phosphotransferase) domain 1"/>
    <property type="match status" value="1"/>
</dbReference>
<keyword evidence="7" id="KW-0479">Metal-binding</keyword>
<comment type="caution">
    <text evidence="10">The sequence shown here is derived from an EMBL/GenBank/DDBJ whole genome shotgun (WGS) entry which is preliminary data.</text>
</comment>
<evidence type="ECO:0000256" key="1">
    <source>
        <dbReference type="ARBA" id="ARBA00022527"/>
    </source>
</evidence>
<organism evidence="10 11">
    <name type="scientific">Juglans regia</name>
    <name type="common">English walnut</name>
    <dbReference type="NCBI Taxonomy" id="51240"/>
    <lineage>
        <taxon>Eukaryota</taxon>
        <taxon>Viridiplantae</taxon>
        <taxon>Streptophyta</taxon>
        <taxon>Embryophyta</taxon>
        <taxon>Tracheophyta</taxon>
        <taxon>Spermatophyta</taxon>
        <taxon>Magnoliopsida</taxon>
        <taxon>eudicotyledons</taxon>
        <taxon>Gunneridae</taxon>
        <taxon>Pentapetalae</taxon>
        <taxon>rosids</taxon>
        <taxon>fabids</taxon>
        <taxon>Fagales</taxon>
        <taxon>Juglandaceae</taxon>
        <taxon>Juglans</taxon>
    </lineage>
</organism>
<dbReference type="EMBL" id="LIHL02000006">
    <property type="protein sequence ID" value="KAF5469592.1"/>
    <property type="molecule type" value="Genomic_DNA"/>
</dbReference>
<reference evidence="10" key="1">
    <citation type="submission" date="2015-10" db="EMBL/GenBank/DDBJ databases">
        <authorList>
            <person name="Martinez-Garcia P.J."/>
            <person name="Crepeau M.W."/>
            <person name="Puiu D."/>
            <person name="Gonzalez-Ibeas D."/>
            <person name="Whalen J."/>
            <person name="Stevens K."/>
            <person name="Paul R."/>
            <person name="Butterfield T."/>
            <person name="Britton M."/>
            <person name="Reagan R."/>
            <person name="Chakraborty S."/>
            <person name="Walawage S.L."/>
            <person name="Vasquez-Gross H.A."/>
            <person name="Cardeno C."/>
            <person name="Famula R."/>
            <person name="Pratt K."/>
            <person name="Kuruganti S."/>
            <person name="Aradhya M.K."/>
            <person name="Leslie C.A."/>
            <person name="Dandekar A.M."/>
            <person name="Salzberg S.L."/>
            <person name="Wegrzyn J.L."/>
            <person name="Langley C.H."/>
            <person name="Neale D.B."/>
        </authorList>
    </citation>
    <scope>NUCLEOTIDE SEQUENCE</scope>
    <source>
        <tissue evidence="10">Leaves</tissue>
    </source>
</reference>
<dbReference type="FunFam" id="1.10.510.10:FF:001964">
    <property type="entry name" value="Uncharacterized protein"/>
    <property type="match status" value="1"/>
</dbReference>
<evidence type="ECO:0000256" key="5">
    <source>
        <dbReference type="ARBA" id="ARBA00022840"/>
    </source>
</evidence>
<keyword evidence="4" id="KW-0418">Kinase</keyword>
<evidence type="ECO:0000259" key="9">
    <source>
        <dbReference type="PROSITE" id="PS50011"/>
    </source>
</evidence>
<keyword evidence="8" id="KW-1133">Transmembrane helix</keyword>
<dbReference type="GO" id="GO:0005524">
    <property type="term" value="F:ATP binding"/>
    <property type="evidence" value="ECO:0007669"/>
    <property type="project" value="UniProtKB-KW"/>
</dbReference>
<evidence type="ECO:0000256" key="7">
    <source>
        <dbReference type="PIRSR" id="PIRSR000615-3"/>
    </source>
</evidence>
<dbReference type="SMART" id="SM00220">
    <property type="entry name" value="S_TKc"/>
    <property type="match status" value="1"/>
</dbReference>
<accession>A0A833XJZ5</accession>
<evidence type="ECO:0000256" key="4">
    <source>
        <dbReference type="ARBA" id="ARBA00022777"/>
    </source>
</evidence>
<feature type="transmembrane region" description="Helical" evidence="8">
    <location>
        <begin position="23"/>
        <end position="49"/>
    </location>
</feature>
<dbReference type="GO" id="GO:0004674">
    <property type="term" value="F:protein serine/threonine kinase activity"/>
    <property type="evidence" value="ECO:0007669"/>
    <property type="project" value="UniProtKB-KW"/>
</dbReference>
<gene>
    <name evidence="10" type="ORF">F2P56_013654</name>
</gene>
<proteinExistence type="predicted"/>
<keyword evidence="1" id="KW-0723">Serine/threonine-protein kinase</keyword>
<dbReference type="Proteomes" id="UP000619265">
    <property type="component" value="Unassembled WGS sequence"/>
</dbReference>
<feature type="binding site" evidence="7">
    <location>
        <position position="241"/>
    </location>
    <ligand>
        <name>Mg(2+)</name>
        <dbReference type="ChEBI" id="CHEBI:18420"/>
    </ligand>
</feature>
<dbReference type="Gene3D" id="3.30.200.20">
    <property type="entry name" value="Phosphorylase Kinase, domain 1"/>
    <property type="match status" value="1"/>
</dbReference>
<dbReference type="InterPro" id="IPR011009">
    <property type="entry name" value="Kinase-like_dom_sf"/>
</dbReference>
<dbReference type="FunFam" id="3.30.200.20:FF:000951">
    <property type="entry name" value="Uncharacterized protein"/>
    <property type="match status" value="1"/>
</dbReference>
<keyword evidence="5" id="KW-0067">ATP-binding</keyword>
<protein>
    <recommendedName>
        <fullName evidence="9">Protein kinase domain-containing protein</fullName>
    </recommendedName>
</protein>
<dbReference type="GO" id="GO:0046872">
    <property type="term" value="F:metal ion binding"/>
    <property type="evidence" value="ECO:0007669"/>
    <property type="project" value="UniProtKB-KW"/>
</dbReference>
<keyword evidence="3" id="KW-0547">Nucleotide-binding</keyword>
<evidence type="ECO:0000256" key="2">
    <source>
        <dbReference type="ARBA" id="ARBA00022679"/>
    </source>
</evidence>
<dbReference type="SUPFAM" id="SSF56112">
    <property type="entry name" value="Protein kinase-like (PK-like)"/>
    <property type="match status" value="1"/>
</dbReference>
<feature type="binding site" evidence="7">
    <location>
        <position position="228"/>
    </location>
    <ligand>
        <name>Mg(2+)</name>
        <dbReference type="ChEBI" id="CHEBI:18420"/>
    </ligand>
</feature>
<dbReference type="Gramene" id="Jr06_19910_p1">
    <property type="protein sequence ID" value="cds.Jr06_19910_p1"/>
    <property type="gene ID" value="Jr06_19910"/>
</dbReference>
<evidence type="ECO:0000313" key="11">
    <source>
        <dbReference type="Proteomes" id="UP000619265"/>
    </source>
</evidence>
<dbReference type="InterPro" id="IPR001245">
    <property type="entry name" value="Ser-Thr/Tyr_kinase_cat_dom"/>
</dbReference>
<dbReference type="InterPro" id="IPR000719">
    <property type="entry name" value="Prot_kinase_dom"/>
</dbReference>
<dbReference type="InterPro" id="IPR008271">
    <property type="entry name" value="Ser/Thr_kinase_AS"/>
</dbReference>
<keyword evidence="8" id="KW-0472">Membrane</keyword>
<evidence type="ECO:0000256" key="3">
    <source>
        <dbReference type="ARBA" id="ARBA00022741"/>
    </source>
</evidence>